<dbReference type="PANTHER" id="PTHR10210">
    <property type="entry name" value="RIBOSE-PHOSPHATE DIPHOSPHOKINASE FAMILY MEMBER"/>
    <property type="match status" value="1"/>
</dbReference>
<dbReference type="InterPro" id="IPR005946">
    <property type="entry name" value="Rib-P_diPkinase"/>
</dbReference>
<dbReference type="GO" id="GO:0002189">
    <property type="term" value="C:ribose phosphate diphosphokinase complex"/>
    <property type="evidence" value="ECO:0007669"/>
    <property type="project" value="TreeGrafter"/>
</dbReference>
<reference evidence="1 2" key="1">
    <citation type="journal article" date="2016" name="Nat. Commun.">
        <title>Thousands of microbial genomes shed light on interconnected biogeochemical processes in an aquifer system.</title>
        <authorList>
            <person name="Anantharaman K."/>
            <person name="Brown C.T."/>
            <person name="Hug L.A."/>
            <person name="Sharon I."/>
            <person name="Castelle C.J."/>
            <person name="Probst A.J."/>
            <person name="Thomas B.C."/>
            <person name="Singh A."/>
            <person name="Wilkins M.J."/>
            <person name="Karaoz U."/>
            <person name="Brodie E.L."/>
            <person name="Williams K.H."/>
            <person name="Hubbard S.S."/>
            <person name="Banfield J.F."/>
        </authorList>
    </citation>
    <scope>NUCLEOTIDE SEQUENCE [LARGE SCALE GENOMIC DNA]</scope>
</reference>
<dbReference type="PANTHER" id="PTHR10210:SF45">
    <property type="entry name" value="RIBOSE-PHOSPHATE PYROPHOSPHOKINASE 3, CHLOROPLASTIC"/>
    <property type="match status" value="1"/>
</dbReference>
<evidence type="ECO:0000313" key="2">
    <source>
        <dbReference type="Proteomes" id="UP000176501"/>
    </source>
</evidence>
<gene>
    <name evidence="1" type="ORF">A2304_01000</name>
</gene>
<comment type="caution">
    <text evidence="1">The sequence shown here is derived from an EMBL/GenBank/DDBJ whole genome shotgun (WGS) entry which is preliminary data.</text>
</comment>
<dbReference type="CDD" id="cd06223">
    <property type="entry name" value="PRTases_typeI"/>
    <property type="match status" value="1"/>
</dbReference>
<sequence length="359" mass="39290">MESADKPVVPFNPNGGLTLVAMPGFEEQARRAARRVDELSRRSANKQYTPVDLAIPEVGEHPSGEPYMYLGKRHIGGHDCVIITSGPGTHQMQSELFWVLNHLQGRHAGRITVVTGYFPLGRTDKDEGEKGFAMVSYVVAMMQAAANDRLSRIVSVDMHAAQTVGAGRSGSITELSMVRVVLDRAIRDVLNAGQRPVLVFPDDGSAKRTGEAIDRLEADLRMHLPVVCGIKRRKSSTHAELRRLFGDVDQLPGAIALCVDDEIATGGTNVTAAAGIIGEYRALEVRTVVTHGVFGKGFAERFSVSDCPVSRVYVTDTIPPRPWLAGFLESGRIVVVPWTDELAEALYFMHWNTSIRSMR</sequence>
<dbReference type="AlphaFoldDB" id="A0A1F7W7G7"/>
<dbReference type="Proteomes" id="UP000176501">
    <property type="component" value="Unassembled WGS sequence"/>
</dbReference>
<organism evidence="1 2">
    <name type="scientific">Candidatus Uhrbacteria bacterium RIFOXYB2_FULL_57_15</name>
    <dbReference type="NCBI Taxonomy" id="1802422"/>
    <lineage>
        <taxon>Bacteria</taxon>
        <taxon>Candidatus Uhriibacteriota</taxon>
    </lineage>
</organism>
<protein>
    <submittedName>
        <fullName evidence="1">Uncharacterized protein</fullName>
    </submittedName>
</protein>
<dbReference type="EMBL" id="MGFE01000016">
    <property type="protein sequence ID" value="OGL98742.1"/>
    <property type="molecule type" value="Genomic_DNA"/>
</dbReference>
<dbReference type="GO" id="GO:0005737">
    <property type="term" value="C:cytoplasm"/>
    <property type="evidence" value="ECO:0007669"/>
    <property type="project" value="TreeGrafter"/>
</dbReference>
<name>A0A1F7W7G7_9BACT</name>
<accession>A0A1F7W7G7</accession>
<dbReference type="SUPFAM" id="SSF53271">
    <property type="entry name" value="PRTase-like"/>
    <property type="match status" value="2"/>
</dbReference>
<dbReference type="InterPro" id="IPR000836">
    <property type="entry name" value="PRTase_dom"/>
</dbReference>
<dbReference type="GO" id="GO:0006015">
    <property type="term" value="P:5-phosphoribose 1-diphosphate biosynthetic process"/>
    <property type="evidence" value="ECO:0007669"/>
    <property type="project" value="TreeGrafter"/>
</dbReference>
<dbReference type="GO" id="GO:0006164">
    <property type="term" value="P:purine nucleotide biosynthetic process"/>
    <property type="evidence" value="ECO:0007669"/>
    <property type="project" value="TreeGrafter"/>
</dbReference>
<evidence type="ECO:0000313" key="1">
    <source>
        <dbReference type="EMBL" id="OGL98742.1"/>
    </source>
</evidence>
<dbReference type="InterPro" id="IPR029057">
    <property type="entry name" value="PRTase-like"/>
</dbReference>
<dbReference type="GO" id="GO:0000287">
    <property type="term" value="F:magnesium ion binding"/>
    <property type="evidence" value="ECO:0007669"/>
    <property type="project" value="InterPro"/>
</dbReference>
<proteinExistence type="predicted"/>
<dbReference type="Gene3D" id="3.40.50.2020">
    <property type="match status" value="2"/>
</dbReference>